<dbReference type="RefSeq" id="WP_378219421.1">
    <property type="nucleotide sequence ID" value="NZ_JBHRTK010000006.1"/>
</dbReference>
<protein>
    <submittedName>
        <fullName evidence="5">GumC family protein</fullName>
    </submittedName>
</protein>
<evidence type="ECO:0000313" key="5">
    <source>
        <dbReference type="EMBL" id="MFC3205713.1"/>
    </source>
</evidence>
<proteinExistence type="predicted"/>
<keyword evidence="4" id="KW-0472">Membrane</keyword>
<keyword evidence="3" id="KW-0175">Coiled coil</keyword>
<keyword evidence="4" id="KW-0812">Transmembrane</keyword>
<gene>
    <name evidence="5" type="ORF">ACFOHJ_05770</name>
</gene>
<evidence type="ECO:0000256" key="4">
    <source>
        <dbReference type="SAM" id="Phobius"/>
    </source>
</evidence>
<dbReference type="Gene3D" id="3.40.50.300">
    <property type="entry name" value="P-loop containing nucleotide triphosphate hydrolases"/>
    <property type="match status" value="1"/>
</dbReference>
<keyword evidence="4" id="KW-1133">Transmembrane helix</keyword>
<dbReference type="InterPro" id="IPR027417">
    <property type="entry name" value="P-loop_NTPase"/>
</dbReference>
<comment type="caution">
    <text evidence="5">The sequence shown here is derived from an EMBL/GenBank/DDBJ whole genome shotgun (WGS) entry which is preliminary data.</text>
</comment>
<dbReference type="InterPro" id="IPR005702">
    <property type="entry name" value="Wzc-like_C"/>
</dbReference>
<dbReference type="PANTHER" id="PTHR32309:SF13">
    <property type="entry name" value="FERRIC ENTEROBACTIN TRANSPORT PROTEIN FEPE"/>
    <property type="match status" value="1"/>
</dbReference>
<keyword evidence="2" id="KW-0067">ATP-binding</keyword>
<keyword evidence="6" id="KW-1185">Reference proteome</keyword>
<evidence type="ECO:0000313" key="6">
    <source>
        <dbReference type="Proteomes" id="UP001595583"/>
    </source>
</evidence>
<dbReference type="CDD" id="cd05387">
    <property type="entry name" value="BY-kinase"/>
    <property type="match status" value="1"/>
</dbReference>
<feature type="coiled-coil region" evidence="3">
    <location>
        <begin position="393"/>
        <end position="420"/>
    </location>
</feature>
<dbReference type="InterPro" id="IPR050445">
    <property type="entry name" value="Bact_polysacc_biosynth/exp"/>
</dbReference>
<accession>A0ABV7K5U1</accession>
<evidence type="ECO:0000256" key="1">
    <source>
        <dbReference type="ARBA" id="ARBA00022741"/>
    </source>
</evidence>
<name>A0ABV7K5U1_9HYPH</name>
<evidence type="ECO:0000256" key="2">
    <source>
        <dbReference type="ARBA" id="ARBA00022840"/>
    </source>
</evidence>
<organism evidence="5 6">
    <name type="scientific">Aquamicrobium soli</name>
    <dbReference type="NCBI Taxonomy" id="1811518"/>
    <lineage>
        <taxon>Bacteria</taxon>
        <taxon>Pseudomonadati</taxon>
        <taxon>Pseudomonadota</taxon>
        <taxon>Alphaproteobacteria</taxon>
        <taxon>Hyphomicrobiales</taxon>
        <taxon>Phyllobacteriaceae</taxon>
        <taxon>Aquamicrobium</taxon>
    </lineage>
</organism>
<dbReference type="EMBL" id="JBHRTK010000006">
    <property type="protein sequence ID" value="MFC3205713.1"/>
    <property type="molecule type" value="Genomic_DNA"/>
</dbReference>
<feature type="transmembrane region" description="Helical" evidence="4">
    <location>
        <begin position="44"/>
        <end position="63"/>
    </location>
</feature>
<feature type="transmembrane region" description="Helical" evidence="4">
    <location>
        <begin position="446"/>
        <end position="467"/>
    </location>
</feature>
<evidence type="ECO:0000256" key="3">
    <source>
        <dbReference type="SAM" id="Coils"/>
    </source>
</evidence>
<dbReference type="PANTHER" id="PTHR32309">
    <property type="entry name" value="TYROSINE-PROTEIN KINASE"/>
    <property type="match status" value="1"/>
</dbReference>
<dbReference type="SUPFAM" id="SSF52540">
    <property type="entry name" value="P-loop containing nucleoside triphosphate hydrolases"/>
    <property type="match status" value="1"/>
</dbReference>
<reference evidence="6" key="1">
    <citation type="journal article" date="2019" name="Int. J. Syst. Evol. Microbiol.">
        <title>The Global Catalogue of Microorganisms (GCM) 10K type strain sequencing project: providing services to taxonomists for standard genome sequencing and annotation.</title>
        <authorList>
            <consortium name="The Broad Institute Genomics Platform"/>
            <consortium name="The Broad Institute Genome Sequencing Center for Infectious Disease"/>
            <person name="Wu L."/>
            <person name="Ma J."/>
        </authorList>
    </citation>
    <scope>NUCLEOTIDE SEQUENCE [LARGE SCALE GENOMIC DNA]</scope>
    <source>
        <strain evidence="6">KCTC 52165</strain>
    </source>
</reference>
<keyword evidence="1" id="KW-0547">Nucleotide-binding</keyword>
<dbReference type="Proteomes" id="UP001595583">
    <property type="component" value="Unassembled WGS sequence"/>
</dbReference>
<sequence>MTVLMPTPRKVPRVLMRREPPSPFESGPGEFDLLSALRLVRRRLLTIVLVSALIVLAAVPMILRQKSVYHAESRLMVHAPLVSVLDTNTGTAAAALNTTSEMERLLSRRIAERVIRELHLEERAEFNPALRPGSWLDTARGALRGLIDSGKPATAAPAGIELIIPEYYRALDIGRDTGSDVIRIGFNSMDPELAAAVPNRLLDIYLDERRAGTRNDLDTAIGWIRQRVARQQERVDAARAAATRTREAAGVVSNDAQAEDIRSVADLSSRLADIARQRTDTATAISALGSGSDEAIARIDVPDSIGGLQRKLESRNKDLDSLLRTYGERSDQVVALRAELLKIKGDLDFEINRYLQAQRARLAAFDRQEHEAGQALADARARLSRSAMAQTELARLSRIADTEQTALDKLQEQERDLVAQAAVPAVEVEVLSAATLPLRPEGRGRLFYLLATMLASLSLGVTAAFVLEMMDKSVRSHEQLDGIANTMPAGLLPVLSERAGKNLPLVFGESEGGLFSESVRAMVMALKQANAGQLPGSVLVTSAHAGEGKTLVARSLAIELAATGRSVLLVDGDLRSGDLGSLMKSGIRTGLNEFLTGEAGLGDIIHHHSNSGIDFIARGAPSQRKRPDLAGLGEIAAMAKASGRLLIVDSAPILGSTDTAYLASMTEAALLVVQWGRTHRRSVELAAQRLEGLGGSETLVVVNKVDPRRHALYGFRDSEIFLR</sequence>